<dbReference type="EMBL" id="CABFMQ020000131">
    <property type="protein sequence ID" value="VTZ52193.1"/>
    <property type="molecule type" value="Genomic_DNA"/>
</dbReference>
<dbReference type="AlphaFoldDB" id="A0A8B6MB21"/>
<organism evidence="1 2">
    <name type="scientific">Methylocella tundrae</name>
    <dbReference type="NCBI Taxonomy" id="227605"/>
    <lineage>
        <taxon>Bacteria</taxon>
        <taxon>Pseudomonadati</taxon>
        <taxon>Pseudomonadota</taxon>
        <taxon>Alphaproteobacteria</taxon>
        <taxon>Hyphomicrobiales</taxon>
        <taxon>Beijerinckiaceae</taxon>
        <taxon>Methylocella</taxon>
    </lineage>
</organism>
<sequence length="67" mass="7571">MALNREDPARHAAAAGSEMFLLGGWNSFENKLSALELQQRFLASRYDVRPDHARLIAELAFPERRAS</sequence>
<gene>
    <name evidence="1" type="ORF">MPC4_70081</name>
</gene>
<reference evidence="1 2" key="1">
    <citation type="submission" date="2019-05" db="EMBL/GenBank/DDBJ databases">
        <authorList>
            <person name="Farhan Ul Haque M."/>
        </authorList>
    </citation>
    <scope>NUCLEOTIDE SEQUENCE [LARGE SCALE GENOMIC DNA]</scope>
    <source>
        <strain evidence="1">2</strain>
    </source>
</reference>
<name>A0A8B6MB21_METTU</name>
<evidence type="ECO:0000313" key="1">
    <source>
        <dbReference type="EMBL" id="VTZ52193.1"/>
    </source>
</evidence>
<dbReference type="Proteomes" id="UP000485880">
    <property type="component" value="Unassembled WGS sequence"/>
</dbReference>
<accession>A0A8B6MB21</accession>
<keyword evidence="2" id="KW-1185">Reference proteome</keyword>
<proteinExistence type="predicted"/>
<evidence type="ECO:0000313" key="2">
    <source>
        <dbReference type="Proteomes" id="UP000485880"/>
    </source>
</evidence>
<protein>
    <submittedName>
        <fullName evidence="1">Uncharacterized protein</fullName>
    </submittedName>
</protein>
<comment type="caution">
    <text evidence="1">The sequence shown here is derived from an EMBL/GenBank/DDBJ whole genome shotgun (WGS) entry which is preliminary data.</text>
</comment>